<sequence>MVTTLTRLCPGTGLNVSVDSTVELDNLMEETRDMSGLSSLAGLEDCIPSSRNLYAKKRYSSVVKIQDWHIPRQAEPKDNDPYHPAGGNYFLSTYHRLGTSVLPTPNSETRDMLEQILCDKELGADDSDKFDDLKEGGIYPLPVDYGRTDYRTTMQYDYRPINPIPLKPVSLSLDK</sequence>
<organism evidence="1 2">
    <name type="scientific">Timema podura</name>
    <name type="common">Walking stick</name>
    <dbReference type="NCBI Taxonomy" id="61482"/>
    <lineage>
        <taxon>Eukaryota</taxon>
        <taxon>Metazoa</taxon>
        <taxon>Ecdysozoa</taxon>
        <taxon>Arthropoda</taxon>
        <taxon>Hexapoda</taxon>
        <taxon>Insecta</taxon>
        <taxon>Pterygota</taxon>
        <taxon>Neoptera</taxon>
        <taxon>Polyneoptera</taxon>
        <taxon>Phasmatodea</taxon>
        <taxon>Timematodea</taxon>
        <taxon>Timematoidea</taxon>
        <taxon>Timematidae</taxon>
        <taxon>Timema</taxon>
    </lineage>
</organism>
<accession>A0ABN7PJX7</accession>
<evidence type="ECO:0000313" key="2">
    <source>
        <dbReference type="Proteomes" id="UP001153148"/>
    </source>
</evidence>
<gene>
    <name evidence="1" type="ORF">TPAB3V08_LOCUS13384</name>
</gene>
<proteinExistence type="predicted"/>
<name>A0ABN7PJX7_TIMPD</name>
<protein>
    <submittedName>
        <fullName evidence="1">Uncharacterized protein</fullName>
    </submittedName>
</protein>
<dbReference type="InterPro" id="IPR027905">
    <property type="entry name" value="CFAP95"/>
</dbReference>
<dbReference type="Proteomes" id="UP001153148">
    <property type="component" value="Unassembled WGS sequence"/>
</dbReference>
<dbReference type="Pfam" id="PF15139">
    <property type="entry name" value="CFAP95"/>
    <property type="match status" value="1"/>
</dbReference>
<dbReference type="EMBL" id="CAJPIN010054297">
    <property type="protein sequence ID" value="CAG2066441.1"/>
    <property type="molecule type" value="Genomic_DNA"/>
</dbReference>
<evidence type="ECO:0000313" key="1">
    <source>
        <dbReference type="EMBL" id="CAG2066441.1"/>
    </source>
</evidence>
<comment type="caution">
    <text evidence="1">The sequence shown here is derived from an EMBL/GenBank/DDBJ whole genome shotgun (WGS) entry which is preliminary data.</text>
</comment>
<reference evidence="1" key="1">
    <citation type="submission" date="2021-03" db="EMBL/GenBank/DDBJ databases">
        <authorList>
            <person name="Tran Van P."/>
        </authorList>
    </citation>
    <scope>NUCLEOTIDE SEQUENCE</scope>
</reference>
<keyword evidence="2" id="KW-1185">Reference proteome</keyword>